<organism evidence="1 2">
    <name type="scientific">Candidatus Sungbacteria bacterium RIFCSPHIGHO2_01_FULL_47_32</name>
    <dbReference type="NCBI Taxonomy" id="1802264"/>
    <lineage>
        <taxon>Bacteria</taxon>
        <taxon>Candidatus Sungiibacteriota</taxon>
    </lineage>
</organism>
<accession>A0A1G2K7A4</accession>
<proteinExistence type="predicted"/>
<evidence type="ECO:0000313" key="2">
    <source>
        <dbReference type="Proteomes" id="UP000177152"/>
    </source>
</evidence>
<evidence type="ECO:0000313" key="1">
    <source>
        <dbReference type="EMBL" id="OGZ95319.1"/>
    </source>
</evidence>
<comment type="caution">
    <text evidence="1">The sequence shown here is derived from an EMBL/GenBank/DDBJ whole genome shotgun (WGS) entry which is preliminary data.</text>
</comment>
<dbReference type="EMBL" id="MHQC01000012">
    <property type="protein sequence ID" value="OGZ95319.1"/>
    <property type="molecule type" value="Genomic_DNA"/>
</dbReference>
<protein>
    <submittedName>
        <fullName evidence="1">Uncharacterized protein</fullName>
    </submittedName>
</protein>
<reference evidence="1 2" key="1">
    <citation type="journal article" date="2016" name="Nat. Commun.">
        <title>Thousands of microbial genomes shed light on interconnected biogeochemical processes in an aquifer system.</title>
        <authorList>
            <person name="Anantharaman K."/>
            <person name="Brown C.T."/>
            <person name="Hug L.A."/>
            <person name="Sharon I."/>
            <person name="Castelle C.J."/>
            <person name="Probst A.J."/>
            <person name="Thomas B.C."/>
            <person name="Singh A."/>
            <person name="Wilkins M.J."/>
            <person name="Karaoz U."/>
            <person name="Brodie E.L."/>
            <person name="Williams K.H."/>
            <person name="Hubbard S.S."/>
            <person name="Banfield J.F."/>
        </authorList>
    </citation>
    <scope>NUCLEOTIDE SEQUENCE [LARGE SCALE GENOMIC DNA]</scope>
</reference>
<gene>
    <name evidence="1" type="ORF">A2633_03000</name>
</gene>
<dbReference type="Proteomes" id="UP000177152">
    <property type="component" value="Unassembled WGS sequence"/>
</dbReference>
<dbReference type="AlphaFoldDB" id="A0A1G2K7A4"/>
<sequence length="256" mass="29996">MPREASMLPRKLAKYIDHKRRRSIKALLRKYKKNPRNILVIVIYTIGSIQNKYQERPGEKKSNGDYGRRWRRTFDRMIEATAEDLIKSNLLLVHIDPTRLDSIVARRSMRELQPKLRRLQEQLKLRELYKVFDPIRQKELEVMSLQTHNTMVVSVVHLAETSVSGGSAQELLWADMAGIPVYLYCSEDILKKYRSRHVIMSVISIGNTVVRGRNIFHTAEDVLNKIRKDIPRLRKKRPTPPLGKLFMKLVSDKNKK</sequence>
<name>A0A1G2K7A4_9BACT</name>